<evidence type="ECO:0000256" key="2">
    <source>
        <dbReference type="ARBA" id="ARBA00022448"/>
    </source>
</evidence>
<evidence type="ECO:0000256" key="3">
    <source>
        <dbReference type="ARBA" id="ARBA00022475"/>
    </source>
</evidence>
<evidence type="ECO:0000313" key="16">
    <source>
        <dbReference type="Proteomes" id="UP001143400"/>
    </source>
</evidence>
<dbReference type="AlphaFoldDB" id="A0A9W6IXE5"/>
<keyword evidence="4 10" id="KW-0500">Molybdenum</keyword>
<dbReference type="NCBIfam" id="TIGR02142">
    <property type="entry name" value="modC_ABC"/>
    <property type="match status" value="1"/>
</dbReference>
<evidence type="ECO:0000256" key="9">
    <source>
        <dbReference type="ARBA" id="ARBA00023136"/>
    </source>
</evidence>
<dbReference type="PROSITE" id="PS51866">
    <property type="entry name" value="MOP"/>
    <property type="match status" value="1"/>
</dbReference>
<evidence type="ECO:0000313" key="15">
    <source>
        <dbReference type="Proteomes" id="UP000758856"/>
    </source>
</evidence>
<keyword evidence="6" id="KW-0547">Nucleotide-binding</keyword>
<evidence type="ECO:0000256" key="4">
    <source>
        <dbReference type="ARBA" id="ARBA00022505"/>
    </source>
</evidence>
<dbReference type="GO" id="GO:0005524">
    <property type="term" value="F:ATP binding"/>
    <property type="evidence" value="ECO:0007669"/>
    <property type="project" value="UniProtKB-KW"/>
</dbReference>
<feature type="domain" description="Mop" evidence="12">
    <location>
        <begin position="292"/>
        <end position="357"/>
    </location>
</feature>
<dbReference type="InterPro" id="IPR005116">
    <property type="entry name" value="Transp-assoc_OB_typ1"/>
</dbReference>
<evidence type="ECO:0000313" key="13">
    <source>
        <dbReference type="EMBL" id="GLK56856.1"/>
    </source>
</evidence>
<dbReference type="InterPro" id="IPR050334">
    <property type="entry name" value="Molybdenum_import_ModC"/>
</dbReference>
<keyword evidence="2" id="KW-0813">Transport</keyword>
<feature type="domain" description="ABC transporter" evidence="11">
    <location>
        <begin position="2"/>
        <end position="232"/>
    </location>
</feature>
<evidence type="ECO:0000259" key="12">
    <source>
        <dbReference type="PROSITE" id="PS51866"/>
    </source>
</evidence>
<reference evidence="13" key="1">
    <citation type="journal article" date="2014" name="Int. J. Syst. Evol. Microbiol.">
        <title>Complete genome sequence of Corynebacterium casei LMG S-19264T (=DSM 44701T), isolated from a smear-ripened cheese.</title>
        <authorList>
            <consortium name="US DOE Joint Genome Institute (JGI-PGF)"/>
            <person name="Walter F."/>
            <person name="Albersmeier A."/>
            <person name="Kalinowski J."/>
            <person name="Ruckert C."/>
        </authorList>
    </citation>
    <scope>NUCLEOTIDE SEQUENCE</scope>
    <source>
        <strain evidence="13">VKM B-1606</strain>
    </source>
</reference>
<keyword evidence="7 13" id="KW-0067">ATP-binding</keyword>
<dbReference type="PROSITE" id="PS00211">
    <property type="entry name" value="ABC_TRANSPORTER_1"/>
    <property type="match status" value="1"/>
</dbReference>
<dbReference type="GO" id="GO:0140359">
    <property type="term" value="F:ABC-type transporter activity"/>
    <property type="evidence" value="ECO:0007669"/>
    <property type="project" value="InterPro"/>
</dbReference>
<accession>A0A9W6IXE5</accession>
<comment type="similarity">
    <text evidence="1">Belongs to the ABC transporter superfamily.</text>
</comment>
<dbReference type="InterPro" id="IPR008995">
    <property type="entry name" value="Mo/tungstate-bd_C_term_dom"/>
</dbReference>
<evidence type="ECO:0000259" key="11">
    <source>
        <dbReference type="PROSITE" id="PS50893"/>
    </source>
</evidence>
<dbReference type="InterPro" id="IPR017871">
    <property type="entry name" value="ABC_transporter-like_CS"/>
</dbReference>
<proteinExistence type="inferred from homology"/>
<keyword evidence="8" id="KW-1278">Translocase</keyword>
<evidence type="ECO:0000256" key="1">
    <source>
        <dbReference type="ARBA" id="ARBA00005417"/>
    </source>
</evidence>
<evidence type="ECO:0000256" key="7">
    <source>
        <dbReference type="ARBA" id="ARBA00022840"/>
    </source>
</evidence>
<dbReference type="InterPro" id="IPR011868">
    <property type="entry name" value="ModC_ABC_ATP-bd"/>
</dbReference>
<comment type="caution">
    <text evidence="13">The sequence shown here is derived from an EMBL/GenBank/DDBJ whole genome shotgun (WGS) entry which is preliminary data.</text>
</comment>
<sequence length="357" mass="37509">MTLEVDIRRAVGAFTLDVGFSAPAGVTAVLGRSGAGKSTVVAAVAGLTRPDAGRIALDGEALFDSSARVNLAAAKRRVGVVFQESRLFPHLSVRSNLLFGRKRRREAAAPTFDEVVETLGVGHLLDRRPRSLSGGERQRIAIGRALLSGPRALLFDEPLAALDAERKAEVLPFLEALTRATALPVLYVTHALEEARRLADRLVVLEAGVVVAEGGVEAAIAQAGLATAGDRFADGVTVDARIAQLDEAYELTGVALGAHLVWVPGLLGPVGEPVRLRLLARDVALALDPPGRISTRNVLTGVVRTLKRTGGPYVLAFVDVGGAVLKAEITRRSADELKLAPGRVVHALVKSVATARA</sequence>
<gene>
    <name evidence="13" type="primary">modC</name>
    <name evidence="13" type="ORF">GCM10008170_28750</name>
    <name evidence="14" type="ORF">JOD31_002890</name>
</gene>
<protein>
    <submittedName>
        <fullName evidence="14">Molybdate transport system ATP-binding protein</fullName>
    </submittedName>
    <submittedName>
        <fullName evidence="13">Molybdenum import ATP-binding protein ModC</fullName>
    </submittedName>
</protein>
<name>A0A9W6IXE5_9HYPH</name>
<dbReference type="Gene3D" id="3.40.50.300">
    <property type="entry name" value="P-loop containing nucleotide triphosphate hydrolases"/>
    <property type="match status" value="1"/>
</dbReference>
<reference evidence="13" key="3">
    <citation type="submission" date="2023-01" db="EMBL/GenBank/DDBJ databases">
        <authorList>
            <person name="Sun Q."/>
            <person name="Evtushenko L."/>
        </authorList>
    </citation>
    <scope>NUCLEOTIDE SEQUENCE</scope>
    <source>
        <strain evidence="13">VKM B-1606</strain>
    </source>
</reference>
<evidence type="ECO:0000256" key="8">
    <source>
        <dbReference type="ARBA" id="ARBA00022967"/>
    </source>
</evidence>
<dbReference type="PROSITE" id="PS50893">
    <property type="entry name" value="ABC_TRANSPORTER_2"/>
    <property type="match status" value="1"/>
</dbReference>
<dbReference type="GO" id="GO:0015098">
    <property type="term" value="F:molybdate ion transmembrane transporter activity"/>
    <property type="evidence" value="ECO:0007669"/>
    <property type="project" value="InterPro"/>
</dbReference>
<evidence type="ECO:0000256" key="10">
    <source>
        <dbReference type="PROSITE-ProRule" id="PRU01213"/>
    </source>
</evidence>
<dbReference type="GO" id="GO:0016020">
    <property type="term" value="C:membrane"/>
    <property type="evidence" value="ECO:0007669"/>
    <property type="project" value="InterPro"/>
</dbReference>
<evidence type="ECO:0000256" key="6">
    <source>
        <dbReference type="ARBA" id="ARBA00022741"/>
    </source>
</evidence>
<dbReference type="SMART" id="SM00382">
    <property type="entry name" value="AAA"/>
    <property type="match status" value="1"/>
</dbReference>
<dbReference type="Proteomes" id="UP000758856">
    <property type="component" value="Unassembled WGS sequence"/>
</dbReference>
<dbReference type="Pfam" id="PF00005">
    <property type="entry name" value="ABC_tran"/>
    <property type="match status" value="1"/>
</dbReference>
<dbReference type="SUPFAM" id="SSF50331">
    <property type="entry name" value="MOP-like"/>
    <property type="match status" value="1"/>
</dbReference>
<dbReference type="RefSeq" id="WP_204951113.1">
    <property type="nucleotide sequence ID" value="NZ_BSFF01000003.1"/>
</dbReference>
<dbReference type="Gene3D" id="2.40.50.100">
    <property type="match status" value="1"/>
</dbReference>
<dbReference type="SUPFAM" id="SSF52540">
    <property type="entry name" value="P-loop containing nucleoside triphosphate hydrolases"/>
    <property type="match status" value="1"/>
</dbReference>
<dbReference type="EMBL" id="JAFBCY010000003">
    <property type="protein sequence ID" value="MBM7852648.1"/>
    <property type="molecule type" value="Genomic_DNA"/>
</dbReference>
<dbReference type="PANTHER" id="PTHR43514">
    <property type="entry name" value="ABC TRANSPORTER I FAMILY MEMBER 10"/>
    <property type="match status" value="1"/>
</dbReference>
<dbReference type="PANTHER" id="PTHR43514:SF4">
    <property type="entry name" value="ABC TRANSPORTER I FAMILY MEMBER 10"/>
    <property type="match status" value="1"/>
</dbReference>
<dbReference type="InterPro" id="IPR027417">
    <property type="entry name" value="P-loop_NTPase"/>
</dbReference>
<dbReference type="GO" id="GO:0016887">
    <property type="term" value="F:ATP hydrolysis activity"/>
    <property type="evidence" value="ECO:0007669"/>
    <property type="project" value="InterPro"/>
</dbReference>
<dbReference type="InterPro" id="IPR003593">
    <property type="entry name" value="AAA+_ATPase"/>
</dbReference>
<keyword evidence="5" id="KW-0997">Cell inner membrane</keyword>
<reference evidence="14 15" key="2">
    <citation type="submission" date="2021-01" db="EMBL/GenBank/DDBJ databases">
        <title>Genomic Encyclopedia of Type Strains, Phase IV (KMG-IV): sequencing the most valuable type-strain genomes for metagenomic binning, comparative biology and taxonomic classification.</title>
        <authorList>
            <person name="Goeker M."/>
        </authorList>
    </citation>
    <scope>NUCLEOTIDE SEQUENCE [LARGE SCALE GENOMIC DNA]</scope>
    <source>
        <strain evidence="14 15">DSM 6130</strain>
    </source>
</reference>
<dbReference type="Proteomes" id="UP001143400">
    <property type="component" value="Unassembled WGS sequence"/>
</dbReference>
<dbReference type="Pfam" id="PF03459">
    <property type="entry name" value="TOBE"/>
    <property type="match status" value="1"/>
</dbReference>
<keyword evidence="9" id="KW-0472">Membrane</keyword>
<dbReference type="InterPro" id="IPR004606">
    <property type="entry name" value="Mop_domain"/>
</dbReference>
<dbReference type="EMBL" id="BSFF01000003">
    <property type="protein sequence ID" value="GLK56856.1"/>
    <property type="molecule type" value="Genomic_DNA"/>
</dbReference>
<evidence type="ECO:0000256" key="5">
    <source>
        <dbReference type="ARBA" id="ARBA00022519"/>
    </source>
</evidence>
<dbReference type="InterPro" id="IPR003439">
    <property type="entry name" value="ABC_transporter-like_ATP-bd"/>
</dbReference>
<organism evidence="13 16">
    <name type="scientific">Methylopila capsulata</name>
    <dbReference type="NCBI Taxonomy" id="61654"/>
    <lineage>
        <taxon>Bacteria</taxon>
        <taxon>Pseudomonadati</taxon>
        <taxon>Pseudomonadota</taxon>
        <taxon>Alphaproteobacteria</taxon>
        <taxon>Hyphomicrobiales</taxon>
        <taxon>Methylopilaceae</taxon>
        <taxon>Methylopila</taxon>
    </lineage>
</organism>
<evidence type="ECO:0000313" key="14">
    <source>
        <dbReference type="EMBL" id="MBM7852648.1"/>
    </source>
</evidence>
<keyword evidence="3" id="KW-1003">Cell membrane</keyword>
<keyword evidence="15" id="KW-1185">Reference proteome</keyword>